<keyword evidence="2" id="KW-0285">Flavoprotein</keyword>
<protein>
    <submittedName>
        <fullName evidence="7">Alpha-hydroxy acid oxidase</fullName>
        <ecNumber evidence="7">1.-.-.-</ecNumber>
    </submittedName>
</protein>
<dbReference type="SUPFAM" id="SSF51395">
    <property type="entry name" value="FMN-linked oxidoreductases"/>
    <property type="match status" value="1"/>
</dbReference>
<keyword evidence="3" id="KW-0288">FMN</keyword>
<feature type="domain" description="FMN hydroxy acid dehydrogenase" evidence="6">
    <location>
        <begin position="23"/>
        <end position="379"/>
    </location>
</feature>
<evidence type="ECO:0000259" key="6">
    <source>
        <dbReference type="PROSITE" id="PS51349"/>
    </source>
</evidence>
<dbReference type="InterPro" id="IPR012133">
    <property type="entry name" value="Alpha-hydoxy_acid_DH_FMN"/>
</dbReference>
<comment type="similarity">
    <text evidence="5">Belongs to the FMN-dependent alpha-hydroxy acid dehydrogenase family.</text>
</comment>
<evidence type="ECO:0000256" key="4">
    <source>
        <dbReference type="ARBA" id="ARBA00023002"/>
    </source>
</evidence>
<sequence length="379" mass="40109">MTDSATQTADAIVPVVEPIPDPALNIRELRSAALDRLAEGAFGREMWDYLEGGSGDERSLRWNEEAWGEIRLAPRCLVGVDAIDTTTTLFGSTVASPIGLSPAASHKIWHADGELGVTSAAEEAGMIYCQSTLGTVSMEDVAGATSAPLWFQLYVRRDRDLTASLVARAAAAGYQALVVTVDTPVLGARDTDRRRSVRLPSGLSFANLAGLTPRAEPDLPAHRRVYVERLDPTLTWSDITWLSELSDLPVVVKGVLRPDDAARAIDAGARGVWVSNHGARNLDTVVPTALALPAVAAEVAGRVPVVVDSGIRRGTDVLKALCLGADAVFVGRPYLYGLAAAGREGALAALHMLDTELRMAMGLCGAPSLDALGPDLLWS</sequence>
<reference evidence="7 8" key="1">
    <citation type="submission" date="2024-09" db="EMBL/GenBank/DDBJ databases">
        <authorList>
            <person name="Sun Q."/>
            <person name="Mori K."/>
        </authorList>
    </citation>
    <scope>NUCLEOTIDE SEQUENCE [LARGE SCALE GENOMIC DNA]</scope>
    <source>
        <strain evidence="7 8">TISTR 1856</strain>
    </source>
</reference>
<organism evidence="7 8">
    <name type="scientific">Kineococcus gynurae</name>
    <dbReference type="NCBI Taxonomy" id="452979"/>
    <lineage>
        <taxon>Bacteria</taxon>
        <taxon>Bacillati</taxon>
        <taxon>Actinomycetota</taxon>
        <taxon>Actinomycetes</taxon>
        <taxon>Kineosporiales</taxon>
        <taxon>Kineosporiaceae</taxon>
        <taxon>Kineococcus</taxon>
    </lineage>
</organism>
<dbReference type="GO" id="GO:0016491">
    <property type="term" value="F:oxidoreductase activity"/>
    <property type="evidence" value="ECO:0007669"/>
    <property type="project" value="UniProtKB-KW"/>
</dbReference>
<evidence type="ECO:0000256" key="1">
    <source>
        <dbReference type="ARBA" id="ARBA00001917"/>
    </source>
</evidence>
<gene>
    <name evidence="7" type="ORF">ACFFVI_12935</name>
</gene>
<keyword evidence="8" id="KW-1185">Reference proteome</keyword>
<evidence type="ECO:0000313" key="8">
    <source>
        <dbReference type="Proteomes" id="UP001589748"/>
    </source>
</evidence>
<dbReference type="Proteomes" id="UP001589748">
    <property type="component" value="Unassembled WGS sequence"/>
</dbReference>
<dbReference type="PIRSF" id="PIRSF000138">
    <property type="entry name" value="Al-hdrx_acd_dh"/>
    <property type="match status" value="1"/>
</dbReference>
<dbReference type="InterPro" id="IPR013785">
    <property type="entry name" value="Aldolase_TIM"/>
</dbReference>
<dbReference type="InterPro" id="IPR000262">
    <property type="entry name" value="FMN-dep_DH"/>
</dbReference>
<dbReference type="CDD" id="cd02809">
    <property type="entry name" value="alpha_hydroxyacid_oxid_FMN"/>
    <property type="match status" value="1"/>
</dbReference>
<evidence type="ECO:0000256" key="2">
    <source>
        <dbReference type="ARBA" id="ARBA00022630"/>
    </source>
</evidence>
<evidence type="ECO:0000256" key="3">
    <source>
        <dbReference type="ARBA" id="ARBA00022643"/>
    </source>
</evidence>
<dbReference type="EC" id="1.-.-.-" evidence="7"/>
<dbReference type="EMBL" id="JBHMDM010000007">
    <property type="protein sequence ID" value="MFB9377873.1"/>
    <property type="molecule type" value="Genomic_DNA"/>
</dbReference>
<evidence type="ECO:0000313" key="7">
    <source>
        <dbReference type="EMBL" id="MFB9377873.1"/>
    </source>
</evidence>
<proteinExistence type="inferred from homology"/>
<dbReference type="Pfam" id="PF01070">
    <property type="entry name" value="FMN_dh"/>
    <property type="match status" value="1"/>
</dbReference>
<dbReference type="RefSeq" id="WP_380137750.1">
    <property type="nucleotide sequence ID" value="NZ_JBHLUI010000008.1"/>
</dbReference>
<dbReference type="Gene3D" id="3.20.20.70">
    <property type="entry name" value="Aldolase class I"/>
    <property type="match status" value="1"/>
</dbReference>
<accession>A0ABV5LUY5</accession>
<comment type="cofactor">
    <cofactor evidence="1">
        <name>FMN</name>
        <dbReference type="ChEBI" id="CHEBI:58210"/>
    </cofactor>
</comment>
<evidence type="ECO:0000256" key="5">
    <source>
        <dbReference type="ARBA" id="ARBA00024042"/>
    </source>
</evidence>
<dbReference type="PANTHER" id="PTHR10578">
    <property type="entry name" value="S -2-HYDROXY-ACID OXIDASE-RELATED"/>
    <property type="match status" value="1"/>
</dbReference>
<name>A0ABV5LUY5_9ACTN</name>
<dbReference type="InterPro" id="IPR037396">
    <property type="entry name" value="FMN_HAD"/>
</dbReference>
<keyword evidence="4 7" id="KW-0560">Oxidoreductase</keyword>
<comment type="caution">
    <text evidence="7">The sequence shown here is derived from an EMBL/GenBank/DDBJ whole genome shotgun (WGS) entry which is preliminary data.</text>
</comment>
<dbReference type="PROSITE" id="PS51349">
    <property type="entry name" value="FMN_HYDROXY_ACID_DH_2"/>
    <property type="match status" value="1"/>
</dbReference>
<dbReference type="PANTHER" id="PTHR10578:SF107">
    <property type="entry name" value="2-HYDROXYACID OXIDASE 1"/>
    <property type="match status" value="1"/>
</dbReference>